<organism evidence="3 4">
    <name type="scientific">Lacibacter sediminis</name>
    <dbReference type="NCBI Taxonomy" id="2760713"/>
    <lineage>
        <taxon>Bacteria</taxon>
        <taxon>Pseudomonadati</taxon>
        <taxon>Bacteroidota</taxon>
        <taxon>Chitinophagia</taxon>
        <taxon>Chitinophagales</taxon>
        <taxon>Chitinophagaceae</taxon>
        <taxon>Lacibacter</taxon>
    </lineage>
</organism>
<proteinExistence type="inferred from homology"/>
<reference evidence="4" key="1">
    <citation type="submission" date="2020-08" db="EMBL/GenBank/DDBJ databases">
        <title>Lacibacter sp. S13-6-6 genome sequencing.</title>
        <authorList>
            <person name="Jin L."/>
        </authorList>
    </citation>
    <scope>NUCLEOTIDE SEQUENCE [LARGE SCALE GENOMIC DNA]</scope>
    <source>
        <strain evidence="4">S13-6-6</strain>
    </source>
</reference>
<dbReference type="InterPro" id="IPR023346">
    <property type="entry name" value="Lysozyme-like_dom_sf"/>
</dbReference>
<dbReference type="EMBL" id="CP060007">
    <property type="protein sequence ID" value="QNA43176.1"/>
    <property type="molecule type" value="Genomic_DNA"/>
</dbReference>
<keyword evidence="4" id="KW-1185">Reference proteome</keyword>
<dbReference type="CDD" id="cd16894">
    <property type="entry name" value="MltD-like"/>
    <property type="match status" value="1"/>
</dbReference>
<dbReference type="PANTHER" id="PTHR37423:SF2">
    <property type="entry name" value="MEMBRANE-BOUND LYTIC MUREIN TRANSGLYCOSYLASE C"/>
    <property type="match status" value="1"/>
</dbReference>
<dbReference type="RefSeq" id="WP_182801441.1">
    <property type="nucleotide sequence ID" value="NZ_CP060007.1"/>
</dbReference>
<evidence type="ECO:0000313" key="3">
    <source>
        <dbReference type="EMBL" id="QNA43176.1"/>
    </source>
</evidence>
<feature type="domain" description="Transglycosylase SLT" evidence="2">
    <location>
        <begin position="100"/>
        <end position="210"/>
    </location>
</feature>
<dbReference type="Proteomes" id="UP000515344">
    <property type="component" value="Chromosome"/>
</dbReference>
<evidence type="ECO:0000256" key="1">
    <source>
        <dbReference type="ARBA" id="ARBA00007734"/>
    </source>
</evidence>
<gene>
    <name evidence="3" type="ORF">H4075_13930</name>
</gene>
<name>A0A7G5XCH3_9BACT</name>
<comment type="similarity">
    <text evidence="1">Belongs to the transglycosylase Slt family.</text>
</comment>
<dbReference type="PANTHER" id="PTHR37423">
    <property type="entry name" value="SOLUBLE LYTIC MUREIN TRANSGLYCOSYLASE-RELATED"/>
    <property type="match status" value="1"/>
</dbReference>
<dbReference type="Gene3D" id="1.10.530.10">
    <property type="match status" value="1"/>
</dbReference>
<protein>
    <submittedName>
        <fullName evidence="3">Lytic transglycosylase domain-containing protein</fullName>
    </submittedName>
</protein>
<dbReference type="KEGG" id="lacs:H4075_13930"/>
<dbReference type="SUPFAM" id="SSF53955">
    <property type="entry name" value="Lysozyme-like"/>
    <property type="match status" value="1"/>
</dbReference>
<sequence>MKTTLWKQVGLSIILLPVCNRMYAKSPQQPHESLLSHLYVTNAVLHDSLIAKTTAAKNLIIPTVQLQSSVRGFVDQYLDEHAEMLENIKERNSSTFKTIQKILVKRGIPAELIYLAVVESKLKNSATSGVGAAGVWQLMPVTARHLGLRVEGKTDERRYLYKSSAAAADYLVELYKQFDDWLLVVAAYNCGSGNVYKAIKQSGSREFWKLQRYLPSETRNHVKRFIATHFYYEGEGSLATLTKTERNIYLASLIEAEEETNETDSTPAKTNQRFNWVSITQHEGEMNFLLRK</sequence>
<dbReference type="AlphaFoldDB" id="A0A7G5XCH3"/>
<evidence type="ECO:0000259" key="2">
    <source>
        <dbReference type="Pfam" id="PF01464"/>
    </source>
</evidence>
<dbReference type="InterPro" id="IPR008258">
    <property type="entry name" value="Transglycosylase_SLT_dom_1"/>
</dbReference>
<dbReference type="Pfam" id="PF01464">
    <property type="entry name" value="SLT"/>
    <property type="match status" value="1"/>
</dbReference>
<accession>A0A7G5XCH3</accession>
<evidence type="ECO:0000313" key="4">
    <source>
        <dbReference type="Proteomes" id="UP000515344"/>
    </source>
</evidence>